<keyword evidence="3" id="KW-1185">Reference proteome</keyword>
<evidence type="ECO:0000313" key="3">
    <source>
        <dbReference type="Proteomes" id="UP001172083"/>
    </source>
</evidence>
<comment type="caution">
    <text evidence="2">The sequence shown here is derived from an EMBL/GenBank/DDBJ whole genome shotgun (WGS) entry which is preliminary data.</text>
</comment>
<dbReference type="EMBL" id="JAUJEB010000004">
    <property type="protein sequence ID" value="MDN5214109.1"/>
    <property type="molecule type" value="Genomic_DNA"/>
</dbReference>
<proteinExistence type="predicted"/>
<dbReference type="Gene3D" id="3.40.720.10">
    <property type="entry name" value="Alkaline Phosphatase, subunit A"/>
    <property type="match status" value="2"/>
</dbReference>
<feature type="region of interest" description="Disordered" evidence="1">
    <location>
        <begin position="898"/>
        <end position="935"/>
    </location>
</feature>
<dbReference type="PANTHER" id="PTHR47197:SF3">
    <property type="entry name" value="DIHYDRO-HEME D1 DEHYDROGENASE"/>
    <property type="match status" value="1"/>
</dbReference>
<evidence type="ECO:0000313" key="2">
    <source>
        <dbReference type="EMBL" id="MDN5214109.1"/>
    </source>
</evidence>
<dbReference type="RefSeq" id="WP_346759446.1">
    <property type="nucleotide sequence ID" value="NZ_JAUJEB010000004.1"/>
</dbReference>
<dbReference type="SUPFAM" id="SSF50974">
    <property type="entry name" value="Nitrous oxide reductase, N-terminal domain"/>
    <property type="match status" value="1"/>
</dbReference>
<dbReference type="InterPro" id="IPR011045">
    <property type="entry name" value="N2O_reductase_N"/>
</dbReference>
<organism evidence="2 3">
    <name type="scientific">Agaribacillus aureus</name>
    <dbReference type="NCBI Taxonomy" id="3051825"/>
    <lineage>
        <taxon>Bacteria</taxon>
        <taxon>Pseudomonadati</taxon>
        <taxon>Bacteroidota</taxon>
        <taxon>Cytophagia</taxon>
        <taxon>Cytophagales</taxon>
        <taxon>Splendidivirgaceae</taxon>
        <taxon>Agaribacillus</taxon>
    </lineage>
</organism>
<dbReference type="PANTHER" id="PTHR47197">
    <property type="entry name" value="PROTEIN NIRF"/>
    <property type="match status" value="1"/>
</dbReference>
<evidence type="ECO:0000256" key="1">
    <source>
        <dbReference type="SAM" id="MobiDB-lite"/>
    </source>
</evidence>
<dbReference type="InterPro" id="IPR051200">
    <property type="entry name" value="Host-pathogen_enzymatic-act"/>
</dbReference>
<dbReference type="SUPFAM" id="SSF53649">
    <property type="entry name" value="Alkaline phosphatase-like"/>
    <property type="match status" value="1"/>
</dbReference>
<dbReference type="InterPro" id="IPR017850">
    <property type="entry name" value="Alkaline_phosphatase_core_sf"/>
</dbReference>
<protein>
    <recommendedName>
        <fullName evidence="4">40-residue YVTN family beta-propeller repeat-containing protein</fullName>
    </recommendedName>
</protein>
<sequence>MPNFLYTCALLTLFIACKEQTTSFVVQVPAGTKQTHIDKLGKTIIPNGRIIRPQGKTYSIAPHPYGLTLSPDGNTVITANSGTNPLSISIIRNAMSDQPEIQQIPEGARTDKGILASVFMGLAVTPDNSAVYVAGGQENKIFIFDLKTGDNKGFIDCSVINEQVDYSHGYIGDMVLSADGRKLYAVDQINFRMLVIDVESKTIAHNIPVGRYPFGISLSPDESRVYVANVGMYEYSRIPGVDPANPLETALKFPAFAYQSRESIEGIHTDTLEVPGLGDPNVPESFSVWTIDLDKQKVIARVKTGILVGEVLEDIPAVGGASPNSVVSTNQYVFVSNGNNDCISVIDVERDTVINNIFLSPDKRLGNLRGMIPFGLALSPDQKRLYVAESGINAVGIVDIPSMKVIGHIPVGWFPSKLAVSKDGRKLIVANAKGYGSGPNGGSTFVLGEEGSYLGGLMKGSVTILDIPTDSELKNMTRQVIENNFRFTPVDSDEFKWRADNPVPLFPGSKDSPIKHIVFVSKENRTYDEVFGQLENGDGEANLARYGYNATFSNQSRKDTVAHVTVMPNHLALARRFAISDNFYVDADHSADGHRWLVGTYPNEWVETSVTSAYGGARSMRQDSKAPGNLAFDGASGAIYPEDYNEAGSIWEHMERNNIDFWNFGFGVMFAPHYSDNVLFKESGYMHAINYPVPAPIFDKTSRTYPTYNTAIPDQFRIDKFIEEFDEKWMSGKDTMPQVLTIIIGNDHGAGERPEAGWPFRESYMADNDLALGRLVEYLSYTPYWKNMLIVVTEDDSQGGVDHVDAHRSILMAISPYVKRDYISHDHTSFGSIFKTFWNILGLPYLNQYDATASDMADMFTDQPDFAPYNALPVDIRMFDPVKAYDPLDEEFDWSALEESPELDNPQYLQKDSEEQDKRRKEEAKQSKSLNPRDN</sequence>
<gene>
    <name evidence="2" type="ORF">QQ020_18680</name>
</gene>
<dbReference type="Gene3D" id="2.130.10.10">
    <property type="entry name" value="YVTN repeat-like/Quinoprotein amine dehydrogenase"/>
    <property type="match status" value="2"/>
</dbReference>
<feature type="compositionally biased region" description="Basic and acidic residues" evidence="1">
    <location>
        <begin position="911"/>
        <end position="935"/>
    </location>
</feature>
<name>A0ABT8L8L9_9BACT</name>
<dbReference type="Proteomes" id="UP001172083">
    <property type="component" value="Unassembled WGS sequence"/>
</dbReference>
<reference evidence="2" key="1">
    <citation type="submission" date="2023-06" db="EMBL/GenBank/DDBJ databases">
        <title>Genomic of Agaribacillus aureum.</title>
        <authorList>
            <person name="Wang G."/>
        </authorList>
    </citation>
    <scope>NUCLEOTIDE SEQUENCE</scope>
    <source>
        <strain evidence="2">BMA12</strain>
    </source>
</reference>
<accession>A0ABT8L8L9</accession>
<dbReference type="InterPro" id="IPR015943">
    <property type="entry name" value="WD40/YVTN_repeat-like_dom_sf"/>
</dbReference>
<evidence type="ECO:0008006" key="4">
    <source>
        <dbReference type="Google" id="ProtNLM"/>
    </source>
</evidence>